<keyword evidence="6" id="KW-0731">Sigma factor</keyword>
<protein>
    <submittedName>
        <fullName evidence="11">RNA polymerase factor sigma-54</fullName>
    </submittedName>
</protein>
<keyword evidence="5" id="KW-0805">Transcription regulation</keyword>
<evidence type="ECO:0000313" key="11">
    <source>
        <dbReference type="EMBL" id="MFC5711271.1"/>
    </source>
</evidence>
<dbReference type="Pfam" id="PF00309">
    <property type="entry name" value="Sigma54_AID"/>
    <property type="match status" value="1"/>
</dbReference>
<dbReference type="Gene3D" id="1.10.10.60">
    <property type="entry name" value="Homeodomain-like"/>
    <property type="match status" value="1"/>
</dbReference>
<dbReference type="Pfam" id="PF04552">
    <property type="entry name" value="Sigma54_DBD"/>
    <property type="match status" value="1"/>
</dbReference>
<dbReference type="PANTHER" id="PTHR32248">
    <property type="entry name" value="RNA POLYMERASE SIGMA-54 FACTOR"/>
    <property type="match status" value="1"/>
</dbReference>
<dbReference type="Pfam" id="PF04963">
    <property type="entry name" value="Sigma54_CBD"/>
    <property type="match status" value="1"/>
</dbReference>
<evidence type="ECO:0000256" key="4">
    <source>
        <dbReference type="ARBA" id="ARBA00022695"/>
    </source>
</evidence>
<evidence type="ECO:0000256" key="3">
    <source>
        <dbReference type="ARBA" id="ARBA00022679"/>
    </source>
</evidence>
<gene>
    <name evidence="11" type="primary">rpoN</name>
    <name evidence="11" type="ORF">ACFPU1_00600</name>
</gene>
<comment type="caution">
    <text evidence="11">The sequence shown here is derived from an EMBL/GenBank/DDBJ whole genome shotgun (WGS) entry which is preliminary data.</text>
</comment>
<dbReference type="InterPro" id="IPR007046">
    <property type="entry name" value="RNA_pol_sigma_54_core-bd"/>
</dbReference>
<evidence type="ECO:0000313" key="12">
    <source>
        <dbReference type="Proteomes" id="UP001596142"/>
    </source>
</evidence>
<dbReference type="Proteomes" id="UP001596142">
    <property type="component" value="Unassembled WGS sequence"/>
</dbReference>
<keyword evidence="4" id="KW-0548">Nucleotidyltransferase</keyword>
<dbReference type="Gene3D" id="1.10.10.1330">
    <property type="entry name" value="RNA polymerase sigma-54 factor, core-binding domain"/>
    <property type="match status" value="1"/>
</dbReference>
<dbReference type="NCBIfam" id="TIGR02395">
    <property type="entry name" value="rpoN_sigma"/>
    <property type="match status" value="1"/>
</dbReference>
<evidence type="ECO:0000256" key="7">
    <source>
        <dbReference type="ARBA" id="ARBA00023125"/>
    </source>
</evidence>
<dbReference type="PANTHER" id="PTHR32248:SF4">
    <property type="entry name" value="RNA POLYMERASE SIGMA-54 FACTOR"/>
    <property type="match status" value="1"/>
</dbReference>
<evidence type="ECO:0000256" key="1">
    <source>
        <dbReference type="ARBA" id="ARBA00008798"/>
    </source>
</evidence>
<comment type="similarity">
    <text evidence="1">Belongs to the sigma-54 factor family.</text>
</comment>
<keyword evidence="8" id="KW-0804">Transcription</keyword>
<dbReference type="RefSeq" id="WP_385937274.1">
    <property type="nucleotide sequence ID" value="NZ_JBHSOZ010000002.1"/>
</dbReference>
<evidence type="ECO:0000259" key="10">
    <source>
        <dbReference type="Pfam" id="PF04963"/>
    </source>
</evidence>
<dbReference type="InterPro" id="IPR000394">
    <property type="entry name" value="RNA_pol_sigma_54"/>
</dbReference>
<feature type="domain" description="RNA polymerase sigma factor 54 DNA-binding" evidence="9">
    <location>
        <begin position="290"/>
        <end position="448"/>
    </location>
</feature>
<dbReference type="PIRSF" id="PIRSF000774">
    <property type="entry name" value="RpoN"/>
    <property type="match status" value="1"/>
</dbReference>
<feature type="domain" description="RNA polymerase sigma factor 54 core-binding" evidence="10">
    <location>
        <begin position="90"/>
        <end position="275"/>
    </location>
</feature>
<organism evidence="11 12">
    <name type="scientific">Thalassorhabdus alkalitolerans</name>
    <dbReference type="NCBI Taxonomy" id="2282697"/>
    <lineage>
        <taxon>Bacteria</taxon>
        <taxon>Bacillati</taxon>
        <taxon>Bacillota</taxon>
        <taxon>Bacilli</taxon>
        <taxon>Bacillales</taxon>
        <taxon>Bacillaceae</taxon>
        <taxon>Thalassorhabdus</taxon>
    </lineage>
</organism>
<dbReference type="InterPro" id="IPR007634">
    <property type="entry name" value="RNA_pol_sigma_54_DNA-bd"/>
</dbReference>
<keyword evidence="3" id="KW-0808">Transferase</keyword>
<reference evidence="12" key="1">
    <citation type="journal article" date="2019" name="Int. J. Syst. Evol. Microbiol.">
        <title>The Global Catalogue of Microorganisms (GCM) 10K type strain sequencing project: providing services to taxonomists for standard genome sequencing and annotation.</title>
        <authorList>
            <consortium name="The Broad Institute Genomics Platform"/>
            <consortium name="The Broad Institute Genome Sequencing Center for Infectious Disease"/>
            <person name="Wu L."/>
            <person name="Ma J."/>
        </authorList>
    </citation>
    <scope>NUCLEOTIDE SEQUENCE [LARGE SCALE GENOMIC DNA]</scope>
    <source>
        <strain evidence="12">CECT 7184</strain>
    </source>
</reference>
<evidence type="ECO:0000259" key="9">
    <source>
        <dbReference type="Pfam" id="PF04552"/>
    </source>
</evidence>
<keyword evidence="12" id="KW-1185">Reference proteome</keyword>
<keyword evidence="7" id="KW-0238">DNA-binding</keyword>
<evidence type="ECO:0000256" key="6">
    <source>
        <dbReference type="ARBA" id="ARBA00023082"/>
    </source>
</evidence>
<proteinExistence type="inferred from homology"/>
<dbReference type="PRINTS" id="PR00045">
    <property type="entry name" value="SIGMA54FCT"/>
</dbReference>
<dbReference type="PROSITE" id="PS50044">
    <property type="entry name" value="SIGMA54_3"/>
    <property type="match status" value="1"/>
</dbReference>
<accession>A0ABW0YGM8</accession>
<sequence>MNLEMGLFQQQTMKLMMTQELRQAISLLQYSTMELSEYLEEQALDNPLIDLMEAKEKEQPNLEMPVLWQDDHEEYHEKEEREYTSPFDRIPESANKLSDYVQEEIRLMPLSGQKEKLLNYLARNIGEDGYLKATFEEAAESFSVTEEEYEEGVMLLQSLEPAGIGARSLKECLLIQLQRLEPRHKLAETLVEHHLEKLAERKWKDISKETLVSLEEIQEVYDFIQKLEPRPGANFGGEHPGHIVPDVFIEKRSGGEYMVILNDDGLPRIRLNKHYRHLLEGKSNDEASDYAMRKYKQLMWLLKSIDQRQQSLRSISEAILSYQQDFFEKGPSYLKPMTLRDVAEMAEVHESTVSRTTTNKYMQTPHGLFELKYFFTSKIENGSGAETSAFVIKSFIREMVEREDKKKPLSDQKMVDALKSEKGITISRRAVAKYRDELNILSSSKRKRYA</sequence>
<evidence type="ECO:0000256" key="5">
    <source>
        <dbReference type="ARBA" id="ARBA00023015"/>
    </source>
</evidence>
<dbReference type="EMBL" id="JBHSOZ010000002">
    <property type="protein sequence ID" value="MFC5711271.1"/>
    <property type="molecule type" value="Genomic_DNA"/>
</dbReference>
<evidence type="ECO:0000256" key="8">
    <source>
        <dbReference type="ARBA" id="ARBA00023163"/>
    </source>
</evidence>
<keyword evidence="2" id="KW-0240">DNA-directed RNA polymerase</keyword>
<evidence type="ECO:0000256" key="2">
    <source>
        <dbReference type="ARBA" id="ARBA00022478"/>
    </source>
</evidence>
<name>A0ABW0YGM8_9BACI</name>
<dbReference type="InterPro" id="IPR038709">
    <property type="entry name" value="RpoN_core-bd_sf"/>
</dbReference>